<keyword evidence="5" id="KW-1278">Translocase</keyword>
<evidence type="ECO:0000259" key="7">
    <source>
        <dbReference type="PROSITE" id="PS50893"/>
    </source>
</evidence>
<dbReference type="AlphaFoldDB" id="A0A4Q0YTC7"/>
<dbReference type="SUPFAM" id="SSF52540">
    <property type="entry name" value="P-loop containing nucleoside triphosphate hydrolases"/>
    <property type="match status" value="1"/>
</dbReference>
<dbReference type="PANTHER" id="PTHR42794">
    <property type="entry name" value="HEMIN IMPORT ATP-BINDING PROTEIN HMUV"/>
    <property type="match status" value="1"/>
</dbReference>
<gene>
    <name evidence="8" type="ORF">CS022_02800</name>
</gene>
<dbReference type="CDD" id="cd03214">
    <property type="entry name" value="ABC_Iron-Siderophores_B12_Hemin"/>
    <property type="match status" value="1"/>
</dbReference>
<dbReference type="GO" id="GO:0005524">
    <property type="term" value="F:ATP binding"/>
    <property type="evidence" value="ECO:0007669"/>
    <property type="project" value="UniProtKB-KW"/>
</dbReference>
<keyword evidence="3" id="KW-0547">Nucleotide-binding</keyword>
<evidence type="ECO:0000256" key="2">
    <source>
        <dbReference type="ARBA" id="ARBA00022448"/>
    </source>
</evidence>
<keyword evidence="9" id="KW-1185">Reference proteome</keyword>
<dbReference type="OrthoDB" id="5292475at2"/>
<dbReference type="InterPro" id="IPR027417">
    <property type="entry name" value="P-loop_NTPase"/>
</dbReference>
<keyword evidence="4 8" id="KW-0067">ATP-binding</keyword>
<dbReference type="FunFam" id="3.40.50.300:FF:000134">
    <property type="entry name" value="Iron-enterobactin ABC transporter ATP-binding protein"/>
    <property type="match status" value="1"/>
</dbReference>
<dbReference type="PANTHER" id="PTHR42794:SF1">
    <property type="entry name" value="HEMIN IMPORT ATP-BINDING PROTEIN HMUV"/>
    <property type="match status" value="1"/>
</dbReference>
<dbReference type="Pfam" id="PF00005">
    <property type="entry name" value="ABC_tran"/>
    <property type="match status" value="1"/>
</dbReference>
<dbReference type="Gene3D" id="3.40.50.300">
    <property type="entry name" value="P-loop containing nucleotide triphosphate hydrolases"/>
    <property type="match status" value="1"/>
</dbReference>
<dbReference type="SMART" id="SM00382">
    <property type="entry name" value="AAA"/>
    <property type="match status" value="1"/>
</dbReference>
<dbReference type="EMBL" id="PEIB01000002">
    <property type="protein sequence ID" value="RXJ74522.1"/>
    <property type="molecule type" value="Genomic_DNA"/>
</dbReference>
<evidence type="ECO:0000256" key="4">
    <source>
        <dbReference type="ARBA" id="ARBA00022840"/>
    </source>
</evidence>
<dbReference type="InterPro" id="IPR003593">
    <property type="entry name" value="AAA+_ATPase"/>
</dbReference>
<feature type="domain" description="ABC transporter" evidence="7">
    <location>
        <begin position="3"/>
        <end position="238"/>
    </location>
</feature>
<comment type="similarity">
    <text evidence="1">Belongs to the ABC transporter superfamily.</text>
</comment>
<evidence type="ECO:0000256" key="1">
    <source>
        <dbReference type="ARBA" id="ARBA00005417"/>
    </source>
</evidence>
<accession>A0A4Q0YTC7</accession>
<organism evidence="8 9">
    <name type="scientific">Veronia nyctiphanis</name>
    <dbReference type="NCBI Taxonomy" id="1278244"/>
    <lineage>
        <taxon>Bacteria</taxon>
        <taxon>Pseudomonadati</taxon>
        <taxon>Pseudomonadota</taxon>
        <taxon>Gammaproteobacteria</taxon>
        <taxon>Vibrionales</taxon>
        <taxon>Vibrionaceae</taxon>
        <taxon>Veronia</taxon>
    </lineage>
</organism>
<evidence type="ECO:0000256" key="5">
    <source>
        <dbReference type="ARBA" id="ARBA00022967"/>
    </source>
</evidence>
<comment type="function">
    <text evidence="6">Part of the ABC transporter complex HmuTUV involved in hemin import. Responsible for energy coupling to the transport system.</text>
</comment>
<dbReference type="RefSeq" id="WP_129120991.1">
    <property type="nucleotide sequence ID" value="NZ_PEIB01000002.1"/>
</dbReference>
<evidence type="ECO:0000313" key="8">
    <source>
        <dbReference type="EMBL" id="RXJ74522.1"/>
    </source>
</evidence>
<reference evidence="8 9" key="1">
    <citation type="submission" date="2017-10" db="EMBL/GenBank/DDBJ databases">
        <title>Nyctiphanis sp. nov., isolated from the stomach of the euphausiid Nyctiphanes simplex (Hansen, 1911) in the Gulf of California.</title>
        <authorList>
            <person name="Gomez-Gil B."/>
            <person name="Aguilar-Mendez M."/>
            <person name="Lopez-Cortes A."/>
            <person name="Gomez-Gutierrez J."/>
            <person name="Roque A."/>
            <person name="Lang E."/>
            <person name="Gonzalez-Castillo A."/>
        </authorList>
    </citation>
    <scope>NUCLEOTIDE SEQUENCE [LARGE SCALE GENOMIC DNA]</scope>
    <source>
        <strain evidence="8 9">CAIM 600</strain>
    </source>
</reference>
<evidence type="ECO:0000256" key="6">
    <source>
        <dbReference type="ARBA" id="ARBA00037066"/>
    </source>
</evidence>
<dbReference type="GO" id="GO:0016887">
    <property type="term" value="F:ATP hydrolysis activity"/>
    <property type="evidence" value="ECO:0007669"/>
    <property type="project" value="InterPro"/>
</dbReference>
<evidence type="ECO:0000256" key="3">
    <source>
        <dbReference type="ARBA" id="ARBA00022741"/>
    </source>
</evidence>
<dbReference type="NCBIfam" id="NF010068">
    <property type="entry name" value="PRK13548.1"/>
    <property type="match status" value="1"/>
</dbReference>
<name>A0A4Q0YTC7_9GAMM</name>
<protein>
    <submittedName>
        <fullName evidence="8">Heme ABC transporter ATP-binding protein</fullName>
    </submittedName>
</protein>
<dbReference type="InterPro" id="IPR003439">
    <property type="entry name" value="ABC_transporter-like_ATP-bd"/>
</dbReference>
<evidence type="ECO:0000313" key="9">
    <source>
        <dbReference type="Proteomes" id="UP000290287"/>
    </source>
</evidence>
<proteinExistence type="inferred from homology"/>
<sequence length="254" mass="28015">MAISIKDVSLKLGDKEILRNVTARFRKGELTIILGPNGTGKSSLLKLITQELESKGDITLHDKDIKDWSGPERASFMGVLPQSSDLSFAFNVREVVEMGGLSLAVSQKELSAIADEQMRKTEVYALANRLYPTLSGGEKQRVHLARVLTQISRARHGTVLLLDEPTAALDLSHQHNTLKLAKNMAEEGASVIAVIHDLNLAAQYADRIMILNSGFIMADGSPKQVITKEIINRVYRWPVDVFTHPERGHPVIMG</sequence>
<keyword evidence="2" id="KW-0813">Transport</keyword>
<comment type="caution">
    <text evidence="8">The sequence shown here is derived from an EMBL/GenBank/DDBJ whole genome shotgun (WGS) entry which is preliminary data.</text>
</comment>
<dbReference type="PROSITE" id="PS50893">
    <property type="entry name" value="ABC_TRANSPORTER_2"/>
    <property type="match status" value="1"/>
</dbReference>
<dbReference type="Proteomes" id="UP000290287">
    <property type="component" value="Unassembled WGS sequence"/>
</dbReference>